<gene>
    <name evidence="2" type="ORF">K8V65_08975</name>
</gene>
<dbReference type="EMBL" id="DYVR01000252">
    <property type="protein sequence ID" value="HJF85779.1"/>
    <property type="molecule type" value="Genomic_DNA"/>
</dbReference>
<feature type="domain" description="Probable transposase IS891/IS1136/IS1341" evidence="1">
    <location>
        <begin position="2"/>
        <end position="57"/>
    </location>
</feature>
<feature type="non-terminal residue" evidence="2">
    <location>
        <position position="57"/>
    </location>
</feature>
<comment type="caution">
    <text evidence="2">The sequence shown here is derived from an EMBL/GenBank/DDBJ whole genome shotgun (WGS) entry which is preliminary data.</text>
</comment>
<reference evidence="2" key="1">
    <citation type="journal article" date="2021" name="PeerJ">
        <title>Extensive microbial diversity within the chicken gut microbiome revealed by metagenomics and culture.</title>
        <authorList>
            <person name="Gilroy R."/>
            <person name="Ravi A."/>
            <person name="Getino M."/>
            <person name="Pursley I."/>
            <person name="Horton D.L."/>
            <person name="Alikhan N.F."/>
            <person name="Baker D."/>
            <person name="Gharbi K."/>
            <person name="Hall N."/>
            <person name="Watson M."/>
            <person name="Adriaenssens E.M."/>
            <person name="Foster-Nyarko E."/>
            <person name="Jarju S."/>
            <person name="Secka A."/>
            <person name="Antonio M."/>
            <person name="Oren A."/>
            <person name="Chaudhuri R.R."/>
            <person name="La Ragione R."/>
            <person name="Hildebrand F."/>
            <person name="Pallen M.J."/>
        </authorList>
    </citation>
    <scope>NUCLEOTIDE SEQUENCE</scope>
    <source>
        <strain evidence="2">7318</strain>
    </source>
</reference>
<proteinExistence type="predicted"/>
<dbReference type="Pfam" id="PF01385">
    <property type="entry name" value="OrfB_IS605"/>
    <property type="match status" value="1"/>
</dbReference>
<reference evidence="2" key="2">
    <citation type="submission" date="2021-09" db="EMBL/GenBank/DDBJ databases">
        <authorList>
            <person name="Gilroy R."/>
        </authorList>
    </citation>
    <scope>NUCLEOTIDE SEQUENCE</scope>
    <source>
        <strain evidence="2">7318</strain>
    </source>
</reference>
<dbReference type="InterPro" id="IPR001959">
    <property type="entry name" value="Transposase"/>
</dbReference>
<name>A0A921HQ77_9FIRM</name>
<accession>A0A921HQ77</accession>
<dbReference type="Proteomes" id="UP000780768">
    <property type="component" value="Unassembled WGS sequence"/>
</dbReference>
<evidence type="ECO:0000259" key="1">
    <source>
        <dbReference type="Pfam" id="PF01385"/>
    </source>
</evidence>
<evidence type="ECO:0000313" key="2">
    <source>
        <dbReference type="EMBL" id="HJF85779.1"/>
    </source>
</evidence>
<organism evidence="2 3">
    <name type="scientific">Megamonas hypermegale</name>
    <dbReference type="NCBI Taxonomy" id="158847"/>
    <lineage>
        <taxon>Bacteria</taxon>
        <taxon>Bacillati</taxon>
        <taxon>Bacillota</taxon>
        <taxon>Negativicutes</taxon>
        <taxon>Selenomonadales</taxon>
        <taxon>Selenomonadaceae</taxon>
        <taxon>Megamonas</taxon>
    </lineage>
</organism>
<dbReference type="AlphaFoldDB" id="A0A921HQ77"/>
<protein>
    <submittedName>
        <fullName evidence="2">Transposase</fullName>
    </submittedName>
</protein>
<evidence type="ECO:0000313" key="3">
    <source>
        <dbReference type="Proteomes" id="UP000780768"/>
    </source>
</evidence>
<sequence length="57" mass="6617">MQYCYKAEPEPKNLNKENSISIDICVDNLASCITNTGTSFIMDGRKIKSINRYWNKR</sequence>